<comment type="caution">
    <text evidence="2">The sequence shown here is derived from an EMBL/GenBank/DDBJ whole genome shotgun (WGS) entry which is preliminary data.</text>
</comment>
<dbReference type="AlphaFoldDB" id="A0A9X2HDW1"/>
<sequence length="127" mass="13538">MTISKYPSQAIGRLFAAALFCVAVLSSQMAHALPDVGDRAFAASIVDPSVAQNAGDHVTSVADKTAYDAEHSSGATGDEHNDHCPPASMAELMVEYHLDWPATWGLRWHVVELVGSQVPAGERPPRT</sequence>
<feature type="chain" id="PRO_5040769146" evidence="1">
    <location>
        <begin position="33"/>
        <end position="127"/>
    </location>
</feature>
<feature type="signal peptide" evidence="1">
    <location>
        <begin position="1"/>
        <end position="32"/>
    </location>
</feature>
<keyword evidence="1" id="KW-0732">Signal</keyword>
<reference evidence="2" key="1">
    <citation type="submission" date="2022-03" db="EMBL/GenBank/DDBJ databases">
        <title>Aurantimonas Liuensis sp. Nov., isolated from the hadal seawater of the Mariana Trench.</title>
        <authorList>
            <person name="Liu R."/>
        </authorList>
    </citation>
    <scope>NUCLEOTIDE SEQUENCE</scope>
    <source>
        <strain evidence="2">LRZ36</strain>
    </source>
</reference>
<name>A0A9X2HDW1_9HYPH</name>
<dbReference type="Proteomes" id="UP001155220">
    <property type="component" value="Unassembled WGS sequence"/>
</dbReference>
<protein>
    <submittedName>
        <fullName evidence="2">Uncharacterized protein</fullName>
    </submittedName>
</protein>
<dbReference type="EMBL" id="JALHBS010000069">
    <property type="protein sequence ID" value="MCP3055804.1"/>
    <property type="molecule type" value="Genomic_DNA"/>
</dbReference>
<proteinExistence type="predicted"/>
<evidence type="ECO:0000313" key="2">
    <source>
        <dbReference type="EMBL" id="MCP3055804.1"/>
    </source>
</evidence>
<accession>A0A9X2HDW1</accession>
<gene>
    <name evidence="2" type="ORF">MJ956_11720</name>
</gene>
<dbReference type="RefSeq" id="WP_253964642.1">
    <property type="nucleotide sequence ID" value="NZ_JALHBS010000069.1"/>
</dbReference>
<evidence type="ECO:0000313" key="3">
    <source>
        <dbReference type="Proteomes" id="UP001155220"/>
    </source>
</evidence>
<evidence type="ECO:0000256" key="1">
    <source>
        <dbReference type="SAM" id="SignalP"/>
    </source>
</evidence>
<organism evidence="2 3">
    <name type="scientific">Aurantimonas marianensis</name>
    <dbReference type="NCBI Taxonomy" id="2920428"/>
    <lineage>
        <taxon>Bacteria</taxon>
        <taxon>Pseudomonadati</taxon>
        <taxon>Pseudomonadota</taxon>
        <taxon>Alphaproteobacteria</taxon>
        <taxon>Hyphomicrobiales</taxon>
        <taxon>Aurantimonadaceae</taxon>
        <taxon>Aurantimonas</taxon>
    </lineage>
</organism>
<keyword evidence="3" id="KW-1185">Reference proteome</keyword>